<accession>A0A336NBI1</accession>
<name>A0A336NBI1_BARGR</name>
<organism evidence="1 2">
    <name type="scientific">Bartonella grahamii</name>
    <dbReference type="NCBI Taxonomy" id="33045"/>
    <lineage>
        <taxon>Bacteria</taxon>
        <taxon>Pseudomonadati</taxon>
        <taxon>Pseudomonadota</taxon>
        <taxon>Alphaproteobacteria</taxon>
        <taxon>Hyphomicrobiales</taxon>
        <taxon>Bartonellaceae</taxon>
        <taxon>Bartonella</taxon>
    </lineage>
</organism>
<dbReference type="Proteomes" id="UP000253846">
    <property type="component" value="Unassembled WGS sequence"/>
</dbReference>
<protein>
    <submittedName>
        <fullName evidence="1">Uncharacterized protein</fullName>
    </submittedName>
</protein>
<dbReference type="EMBL" id="UFTD01000001">
    <property type="protein sequence ID" value="SSZ39646.1"/>
    <property type="molecule type" value="Genomic_DNA"/>
</dbReference>
<proteinExistence type="predicted"/>
<dbReference type="AlphaFoldDB" id="A0A336NBI1"/>
<gene>
    <name evidence="1" type="ORF">NCTC12860_00861</name>
</gene>
<evidence type="ECO:0000313" key="1">
    <source>
        <dbReference type="EMBL" id="SSZ39646.1"/>
    </source>
</evidence>
<evidence type="ECO:0000313" key="2">
    <source>
        <dbReference type="Proteomes" id="UP000253846"/>
    </source>
</evidence>
<sequence length="67" mass="7881">MKNELVRYEKGFIKDLTFCCRPPIRKRLPNDARSRLHCACFAFIVSFGYGDFESFLEFKGEVYVSCM</sequence>
<reference evidence="1 2" key="1">
    <citation type="submission" date="2018-06" db="EMBL/GenBank/DDBJ databases">
        <authorList>
            <consortium name="Pathogen Informatics"/>
            <person name="Doyle S."/>
        </authorList>
    </citation>
    <scope>NUCLEOTIDE SEQUENCE [LARGE SCALE GENOMIC DNA]</scope>
    <source>
        <strain evidence="1 2">NCTC12860</strain>
    </source>
</reference>